<evidence type="ECO:0000256" key="7">
    <source>
        <dbReference type="ARBA" id="ARBA00022842"/>
    </source>
</evidence>
<feature type="non-terminal residue" evidence="10">
    <location>
        <position position="352"/>
    </location>
</feature>
<evidence type="ECO:0000259" key="9">
    <source>
        <dbReference type="Pfam" id="PF12627"/>
    </source>
</evidence>
<evidence type="ECO:0000256" key="1">
    <source>
        <dbReference type="ARBA" id="ARBA00001946"/>
    </source>
</evidence>
<evidence type="ECO:0000256" key="6">
    <source>
        <dbReference type="ARBA" id="ARBA00022741"/>
    </source>
</evidence>
<evidence type="ECO:0000256" key="5">
    <source>
        <dbReference type="ARBA" id="ARBA00022723"/>
    </source>
</evidence>
<dbReference type="GO" id="GO:0046872">
    <property type="term" value="F:metal ion binding"/>
    <property type="evidence" value="ECO:0007669"/>
    <property type="project" value="UniProtKB-KW"/>
</dbReference>
<evidence type="ECO:0000313" key="10">
    <source>
        <dbReference type="EMBL" id="SVC46280.1"/>
    </source>
</evidence>
<dbReference type="InterPro" id="IPR050264">
    <property type="entry name" value="Bact_CCA-adding_enz_type3_sf"/>
</dbReference>
<dbReference type="InterPro" id="IPR032828">
    <property type="entry name" value="PolyA_RNA-bd"/>
</dbReference>
<reference evidence="10" key="1">
    <citation type="submission" date="2018-05" db="EMBL/GenBank/DDBJ databases">
        <authorList>
            <person name="Lanie J.A."/>
            <person name="Ng W.-L."/>
            <person name="Kazmierczak K.M."/>
            <person name="Andrzejewski T.M."/>
            <person name="Davidsen T.M."/>
            <person name="Wayne K.J."/>
            <person name="Tettelin H."/>
            <person name="Glass J.I."/>
            <person name="Rusch D."/>
            <person name="Podicherti R."/>
            <person name="Tsui H.-C.T."/>
            <person name="Winkler M.E."/>
        </authorList>
    </citation>
    <scope>NUCLEOTIDE SEQUENCE</scope>
</reference>
<dbReference type="Gene3D" id="1.10.3090.10">
    <property type="entry name" value="cca-adding enzyme, domain 2"/>
    <property type="match status" value="1"/>
</dbReference>
<organism evidence="10">
    <name type="scientific">marine metagenome</name>
    <dbReference type="NCBI Taxonomy" id="408172"/>
    <lineage>
        <taxon>unclassified sequences</taxon>
        <taxon>metagenomes</taxon>
        <taxon>ecological metagenomes</taxon>
    </lineage>
</organism>
<name>A0A382MCC0_9ZZZZ</name>
<evidence type="ECO:0000256" key="4">
    <source>
        <dbReference type="ARBA" id="ARBA00022695"/>
    </source>
</evidence>
<proteinExistence type="predicted"/>
<dbReference type="GO" id="GO:0008033">
    <property type="term" value="P:tRNA processing"/>
    <property type="evidence" value="ECO:0007669"/>
    <property type="project" value="UniProtKB-KW"/>
</dbReference>
<dbReference type="GO" id="GO:0016779">
    <property type="term" value="F:nucleotidyltransferase activity"/>
    <property type="evidence" value="ECO:0007669"/>
    <property type="project" value="UniProtKB-KW"/>
</dbReference>
<feature type="domain" description="Poly A polymerase head" evidence="8">
    <location>
        <begin position="47"/>
        <end position="168"/>
    </location>
</feature>
<dbReference type="SUPFAM" id="SSF81301">
    <property type="entry name" value="Nucleotidyltransferase"/>
    <property type="match status" value="1"/>
</dbReference>
<keyword evidence="6" id="KW-0547">Nucleotide-binding</keyword>
<sequence length="352" mass="39979">MVEASYAVESLFAVVRAFMTLDTSVLKPPDGFIEIANRLEQAGFKAWAVGGAVRAACGREVRKREEDWDIATEARPEEVGNLFSRTVPIGVEHGTVGVLCHDDLYEVTTFRRDVKTDGRHAQVTFADSIEEDLARRDFTINAIAWRPRTGDVRDPFDGVSDFEDRVLRAVGTAAHRFQEDYLRVLRGMRFAGRFDLKLEESTARAMREAVGGLPRLSAERVREELMKVLTDQAPSSALCFYTEFDVLPHWYPELVHASSNREIWVAAFDAVDAISCRHPFVRLARWLIQTGEDAVERRAASLSLLNRLKFSNAQRGVIGDLVEHYLPFVNALDSPERHRRWLSEVEESWRDV</sequence>
<feature type="domain" description="tRNA nucleotidyltransferase/poly(A) polymerase RNA and SrmB- binding" evidence="9">
    <location>
        <begin position="196"/>
        <end position="254"/>
    </location>
</feature>
<dbReference type="InterPro" id="IPR043519">
    <property type="entry name" value="NT_sf"/>
</dbReference>
<comment type="cofactor">
    <cofactor evidence="1">
        <name>Mg(2+)</name>
        <dbReference type="ChEBI" id="CHEBI:18420"/>
    </cofactor>
</comment>
<evidence type="ECO:0000256" key="2">
    <source>
        <dbReference type="ARBA" id="ARBA00022679"/>
    </source>
</evidence>
<keyword evidence="7" id="KW-0460">Magnesium</keyword>
<dbReference type="CDD" id="cd05398">
    <property type="entry name" value="NT_ClassII-CCAase"/>
    <property type="match status" value="1"/>
</dbReference>
<evidence type="ECO:0000256" key="3">
    <source>
        <dbReference type="ARBA" id="ARBA00022694"/>
    </source>
</evidence>
<dbReference type="AlphaFoldDB" id="A0A382MCC0"/>
<dbReference type="PANTHER" id="PTHR46173">
    <property type="entry name" value="CCA TRNA NUCLEOTIDYLTRANSFERASE 1, MITOCHONDRIAL"/>
    <property type="match status" value="1"/>
</dbReference>
<accession>A0A382MCC0</accession>
<gene>
    <name evidence="10" type="ORF">METZ01_LOCUS299134</name>
</gene>
<keyword evidence="2" id="KW-0808">Transferase</keyword>
<evidence type="ECO:0000259" key="8">
    <source>
        <dbReference type="Pfam" id="PF01743"/>
    </source>
</evidence>
<dbReference type="Gene3D" id="3.30.460.10">
    <property type="entry name" value="Beta Polymerase, domain 2"/>
    <property type="match status" value="1"/>
</dbReference>
<protein>
    <recommendedName>
        <fullName evidence="11">Poly A polymerase head domain-containing protein</fullName>
    </recommendedName>
</protein>
<dbReference type="GO" id="GO:0000049">
    <property type="term" value="F:tRNA binding"/>
    <property type="evidence" value="ECO:0007669"/>
    <property type="project" value="TreeGrafter"/>
</dbReference>
<dbReference type="InterPro" id="IPR002646">
    <property type="entry name" value="PolA_pol_head_dom"/>
</dbReference>
<dbReference type="Pfam" id="PF12627">
    <property type="entry name" value="PolyA_pol_RNAbd"/>
    <property type="match status" value="1"/>
</dbReference>
<keyword evidence="5" id="KW-0479">Metal-binding</keyword>
<evidence type="ECO:0008006" key="11">
    <source>
        <dbReference type="Google" id="ProtNLM"/>
    </source>
</evidence>
<dbReference type="EMBL" id="UINC01092577">
    <property type="protein sequence ID" value="SVC46280.1"/>
    <property type="molecule type" value="Genomic_DNA"/>
</dbReference>
<keyword evidence="4" id="KW-0548">Nucleotidyltransferase</keyword>
<keyword evidence="3" id="KW-0819">tRNA processing</keyword>
<dbReference type="GO" id="GO:0000166">
    <property type="term" value="F:nucleotide binding"/>
    <property type="evidence" value="ECO:0007669"/>
    <property type="project" value="UniProtKB-KW"/>
</dbReference>
<dbReference type="SUPFAM" id="SSF81891">
    <property type="entry name" value="Poly A polymerase C-terminal region-like"/>
    <property type="match status" value="1"/>
</dbReference>
<dbReference type="Pfam" id="PF01743">
    <property type="entry name" value="PolyA_pol"/>
    <property type="match status" value="1"/>
</dbReference>
<dbReference type="PANTHER" id="PTHR46173:SF1">
    <property type="entry name" value="CCA TRNA NUCLEOTIDYLTRANSFERASE 1, MITOCHONDRIAL"/>
    <property type="match status" value="1"/>
</dbReference>